<dbReference type="Pfam" id="PF08867">
    <property type="entry name" value="FRG"/>
    <property type="match status" value="1"/>
</dbReference>
<evidence type="ECO:0000313" key="2">
    <source>
        <dbReference type="EMBL" id="AYO52304.1"/>
    </source>
</evidence>
<dbReference type="RefSeq" id="WP_087554405.1">
    <property type="nucleotide sequence ID" value="NZ_CP033124.1"/>
</dbReference>
<organism evidence="2 3">
    <name type="scientific">Acinetobacter wuhouensis</name>
    <dbReference type="NCBI Taxonomy" id="1879050"/>
    <lineage>
        <taxon>Bacteria</taxon>
        <taxon>Pseudomonadati</taxon>
        <taxon>Pseudomonadota</taxon>
        <taxon>Gammaproteobacteria</taxon>
        <taxon>Moraxellales</taxon>
        <taxon>Moraxellaceae</taxon>
        <taxon>Acinetobacter</taxon>
    </lineage>
</organism>
<proteinExistence type="predicted"/>
<dbReference type="SMART" id="SM00901">
    <property type="entry name" value="FRG"/>
    <property type="match status" value="1"/>
</dbReference>
<keyword evidence="2" id="KW-0614">Plasmid</keyword>
<gene>
    <name evidence="2" type="ORF">CDG68_00720</name>
</gene>
<protein>
    <submittedName>
        <fullName evidence="2">FRG domain-containing protein</fullName>
    </submittedName>
</protein>
<evidence type="ECO:0000259" key="1">
    <source>
        <dbReference type="SMART" id="SM00901"/>
    </source>
</evidence>
<evidence type="ECO:0000313" key="3">
    <source>
        <dbReference type="Proteomes" id="UP000279962"/>
    </source>
</evidence>
<dbReference type="Proteomes" id="UP000279962">
    <property type="component" value="Plasmid p4_010062"/>
</dbReference>
<accession>A0A3G2SWW5</accession>
<sequence>MSYFHILQVSLDDQIKQVGDEYQINIPTSRFLEYTEENIRILFKIISQEKLDQIKKYPALITIERFEKEITLAKINSIVYEQNKQNIVINFIKLTSITTSSDSIDYSESDTREETKEKYIKFNEKIASIKLSLKFEDLEEYRNHWALKTGDIFDIAINNQNLQSFNNSSYKDLFPDYKVDIPTLEYTDLKSESSTGVTLEVTLDTSPQNSDDEKSISSVSKYIAHINNLINESTLEDREVFFRGHSDAKRYFLQPSLFRQYKDKGLIYLTSERNSFMDLLTTEPKSFGNESRCFDILTHMQHYSFPTRLLDISSNPLAALYFACEIKKNDKGEEIDIDGEVILFSIKESEIKYFDSDSISCLTNLAKLTEDQKDDLRNLINTDKDTLDSNDHSQNETYARYIHYIRQEKPYFEPKIRIADINKVMCVKGRLTQDRIIAQAGSFLLFGLDSKLPEDGNDLFKIERIRIKSAFKKDLLNELDLLKVNLRTIYPSLENTSKYLKEKLERKADSK</sequence>
<geneLocation type="plasmid" evidence="2 3">
    <name>p4_010062</name>
</geneLocation>
<dbReference type="AlphaFoldDB" id="A0A3G2SWW5"/>
<feature type="domain" description="FRG" evidence="1">
    <location>
        <begin position="236"/>
        <end position="342"/>
    </location>
</feature>
<reference evidence="2 3" key="1">
    <citation type="submission" date="2018-10" db="EMBL/GenBank/DDBJ databases">
        <title>The complete genome of Acinetobacter wuhouensis strain WCHAW010062.</title>
        <authorList>
            <person name="Hu Y."/>
            <person name="Long H."/>
            <person name="Feng Y."/>
            <person name="Zong Z."/>
        </authorList>
    </citation>
    <scope>NUCLEOTIDE SEQUENCE [LARGE SCALE GENOMIC DNA]</scope>
    <source>
        <strain evidence="2 3">WCHAW010062</strain>
        <plasmid evidence="2 3">p4_010062</plasmid>
    </source>
</reference>
<dbReference type="EMBL" id="CP033124">
    <property type="protein sequence ID" value="AYO52304.1"/>
    <property type="molecule type" value="Genomic_DNA"/>
</dbReference>
<name>A0A3G2SWW5_9GAMM</name>
<dbReference type="InterPro" id="IPR014966">
    <property type="entry name" value="FRG-dom"/>
</dbReference>